<evidence type="ECO:0000313" key="2">
    <source>
        <dbReference type="Proteomes" id="UP000244005"/>
    </source>
</evidence>
<evidence type="ECO:0000313" key="1">
    <source>
        <dbReference type="EMBL" id="PTQ47019.1"/>
    </source>
</evidence>
<name>A0A2R6XLR0_MARPO</name>
<organism evidence="1 2">
    <name type="scientific">Marchantia polymorpha</name>
    <name type="common">Common liverwort</name>
    <name type="synonym">Marchantia aquatica</name>
    <dbReference type="NCBI Taxonomy" id="3197"/>
    <lineage>
        <taxon>Eukaryota</taxon>
        <taxon>Viridiplantae</taxon>
        <taxon>Streptophyta</taxon>
        <taxon>Embryophyta</taxon>
        <taxon>Marchantiophyta</taxon>
        <taxon>Marchantiopsida</taxon>
        <taxon>Marchantiidae</taxon>
        <taxon>Marchantiales</taxon>
        <taxon>Marchantiaceae</taxon>
        <taxon>Marchantia</taxon>
    </lineage>
</organism>
<protein>
    <submittedName>
        <fullName evidence="1">Uncharacterized protein</fullName>
    </submittedName>
</protein>
<reference evidence="2" key="1">
    <citation type="journal article" date="2017" name="Cell">
        <title>Insights into land plant evolution garnered from the Marchantia polymorpha genome.</title>
        <authorList>
            <person name="Bowman J.L."/>
            <person name="Kohchi T."/>
            <person name="Yamato K.T."/>
            <person name="Jenkins J."/>
            <person name="Shu S."/>
            <person name="Ishizaki K."/>
            <person name="Yamaoka S."/>
            <person name="Nishihama R."/>
            <person name="Nakamura Y."/>
            <person name="Berger F."/>
            <person name="Adam C."/>
            <person name="Aki S.S."/>
            <person name="Althoff F."/>
            <person name="Araki T."/>
            <person name="Arteaga-Vazquez M.A."/>
            <person name="Balasubrmanian S."/>
            <person name="Barry K."/>
            <person name="Bauer D."/>
            <person name="Boehm C.R."/>
            <person name="Briginshaw L."/>
            <person name="Caballero-Perez J."/>
            <person name="Catarino B."/>
            <person name="Chen F."/>
            <person name="Chiyoda S."/>
            <person name="Chovatia M."/>
            <person name="Davies K.M."/>
            <person name="Delmans M."/>
            <person name="Demura T."/>
            <person name="Dierschke T."/>
            <person name="Dolan L."/>
            <person name="Dorantes-Acosta A.E."/>
            <person name="Eklund D.M."/>
            <person name="Florent S.N."/>
            <person name="Flores-Sandoval E."/>
            <person name="Fujiyama A."/>
            <person name="Fukuzawa H."/>
            <person name="Galik B."/>
            <person name="Grimanelli D."/>
            <person name="Grimwood J."/>
            <person name="Grossniklaus U."/>
            <person name="Hamada T."/>
            <person name="Haseloff J."/>
            <person name="Hetherington A.J."/>
            <person name="Higo A."/>
            <person name="Hirakawa Y."/>
            <person name="Hundley H.N."/>
            <person name="Ikeda Y."/>
            <person name="Inoue K."/>
            <person name="Inoue S.I."/>
            <person name="Ishida S."/>
            <person name="Jia Q."/>
            <person name="Kakita M."/>
            <person name="Kanazawa T."/>
            <person name="Kawai Y."/>
            <person name="Kawashima T."/>
            <person name="Kennedy M."/>
            <person name="Kinose K."/>
            <person name="Kinoshita T."/>
            <person name="Kohara Y."/>
            <person name="Koide E."/>
            <person name="Komatsu K."/>
            <person name="Kopischke S."/>
            <person name="Kubo M."/>
            <person name="Kyozuka J."/>
            <person name="Lagercrantz U."/>
            <person name="Lin S.S."/>
            <person name="Lindquist E."/>
            <person name="Lipzen A.M."/>
            <person name="Lu C.W."/>
            <person name="De Luna E."/>
            <person name="Martienssen R.A."/>
            <person name="Minamino N."/>
            <person name="Mizutani M."/>
            <person name="Mizutani M."/>
            <person name="Mochizuki N."/>
            <person name="Monte I."/>
            <person name="Mosher R."/>
            <person name="Nagasaki H."/>
            <person name="Nakagami H."/>
            <person name="Naramoto S."/>
            <person name="Nishitani K."/>
            <person name="Ohtani M."/>
            <person name="Okamoto T."/>
            <person name="Okumura M."/>
            <person name="Phillips J."/>
            <person name="Pollak B."/>
            <person name="Reinders A."/>
            <person name="Rovekamp M."/>
            <person name="Sano R."/>
            <person name="Sawa S."/>
            <person name="Schmid M.W."/>
            <person name="Shirakawa M."/>
            <person name="Solano R."/>
            <person name="Spunde A."/>
            <person name="Suetsugu N."/>
            <person name="Sugano S."/>
            <person name="Sugiyama A."/>
            <person name="Sun R."/>
            <person name="Suzuki Y."/>
            <person name="Takenaka M."/>
            <person name="Takezawa D."/>
            <person name="Tomogane H."/>
            <person name="Tsuzuki M."/>
            <person name="Ueda T."/>
            <person name="Umeda M."/>
            <person name="Ward J.M."/>
            <person name="Watanabe Y."/>
            <person name="Yazaki K."/>
            <person name="Yokoyama R."/>
            <person name="Yoshitake Y."/>
            <person name="Yotsui I."/>
            <person name="Zachgo S."/>
            <person name="Schmutz J."/>
        </authorList>
    </citation>
    <scope>NUCLEOTIDE SEQUENCE [LARGE SCALE GENOMIC DNA]</scope>
    <source>
        <strain evidence="2">Tak-1</strain>
    </source>
</reference>
<dbReference type="Gramene" id="Mp7g14330.1">
    <property type="protein sequence ID" value="Mp7g14330.1.cds"/>
    <property type="gene ID" value="Mp7g14330"/>
</dbReference>
<proteinExistence type="predicted"/>
<accession>A0A2R6XLR0</accession>
<dbReference type="Proteomes" id="UP000244005">
    <property type="component" value="Unassembled WGS sequence"/>
</dbReference>
<dbReference type="EMBL" id="KZ772681">
    <property type="protein sequence ID" value="PTQ47019.1"/>
    <property type="molecule type" value="Genomic_DNA"/>
</dbReference>
<gene>
    <name evidence="1" type="ORF">MARPO_0009s0118</name>
</gene>
<sequence length="92" mass="10813">MTTTWLKDLVFSSKLLEKDALTVLRYLLGKSLPAEKYEIFLPLLLKLEDEKITKEDFLEEVTALMGYREFGSIVLELYHLMEAKSHFKKSRQ</sequence>
<dbReference type="AlphaFoldDB" id="A0A2R6XLR0"/>
<keyword evidence="2" id="KW-1185">Reference proteome</keyword>